<reference evidence="4" key="1">
    <citation type="submission" date="2009-09" db="EMBL/GenBank/DDBJ databases">
        <title>The complete genome of Kribbella flavida DSM 17836.</title>
        <authorList>
            <consortium name="US DOE Joint Genome Institute (JGI-PGF)"/>
            <person name="Lucas S."/>
            <person name="Copeland A."/>
            <person name="Lapidus A."/>
            <person name="Glavina del Rio T."/>
            <person name="Dalin E."/>
            <person name="Tice H."/>
            <person name="Bruce D."/>
            <person name="Goodwin L."/>
            <person name="Pitluck S."/>
            <person name="Kyrpides N."/>
            <person name="Mavromatis K."/>
            <person name="Ivanova N."/>
            <person name="Saunders E."/>
            <person name="Brettin T."/>
            <person name="Detter J.C."/>
            <person name="Han C."/>
            <person name="Larimer F."/>
            <person name="Land M."/>
            <person name="Hauser L."/>
            <person name="Markowitz V."/>
            <person name="Cheng J.-F."/>
            <person name="Hugenholtz P."/>
            <person name="Woyke T."/>
            <person name="Wu D."/>
            <person name="Pukall R."/>
            <person name="Klenk H.-P."/>
            <person name="Eisen J.A."/>
        </authorList>
    </citation>
    <scope>NUCLEOTIDE SEQUENCE [LARGE SCALE GENOMIC DNA]</scope>
    <source>
        <strain evidence="4">DSM 17836 / JCM 10339 / NBRC 14399</strain>
    </source>
</reference>
<dbReference type="KEGG" id="kfl:Kfla_6826"/>
<reference evidence="3 4" key="2">
    <citation type="journal article" date="2010" name="Stand. Genomic Sci.">
        <title>Complete genome sequence of Kribbella flavida type strain (IFO 14399).</title>
        <authorList>
            <person name="Pukall R."/>
            <person name="Lapidus A."/>
            <person name="Glavina Del Rio T."/>
            <person name="Copeland A."/>
            <person name="Tice H."/>
            <person name="Cheng J.-F."/>
            <person name="Lucas S."/>
            <person name="Chen F."/>
            <person name="Nolan M."/>
            <person name="LaButti K."/>
            <person name="Pati A."/>
            <person name="Ivanova N."/>
            <person name="Mavrommatis K."/>
            <person name="Mikhailova N."/>
            <person name="Pitluck S."/>
            <person name="Bruce D."/>
            <person name="Goodwin L."/>
            <person name="Land M."/>
            <person name="Hauser L."/>
            <person name="Chang Y.-J."/>
            <person name="Jeffries C.D."/>
            <person name="Chen A."/>
            <person name="Palaniappan K."/>
            <person name="Chain P."/>
            <person name="Rohde M."/>
            <person name="Goeker M."/>
            <person name="Bristow J."/>
            <person name="Eisen J.A."/>
            <person name="Markowitz V."/>
            <person name="Hugenholtz P."/>
            <person name="Kyrpides N.C."/>
            <person name="Klenk H.-P."/>
            <person name="Brettin T."/>
        </authorList>
    </citation>
    <scope>NUCLEOTIDE SEQUENCE [LARGE SCALE GENOMIC DNA]</scope>
    <source>
        <strain evidence="4">DSM 17836 / JCM 10339 / NBRC 14399</strain>
    </source>
</reference>
<dbReference type="Proteomes" id="UP000007967">
    <property type="component" value="Chromosome"/>
</dbReference>
<protein>
    <submittedName>
        <fullName evidence="3">Uncharacterized protein</fullName>
    </submittedName>
</protein>
<keyword evidence="4" id="KW-1185">Reference proteome</keyword>
<name>D2Q2C1_KRIFD</name>
<feature type="region of interest" description="Disordered" evidence="1">
    <location>
        <begin position="92"/>
        <end position="121"/>
    </location>
</feature>
<dbReference type="EMBL" id="CP001736">
    <property type="protein sequence ID" value="ADB35817.1"/>
    <property type="molecule type" value="Genomic_DNA"/>
</dbReference>
<evidence type="ECO:0000313" key="3">
    <source>
        <dbReference type="EMBL" id="ADB35817.1"/>
    </source>
</evidence>
<keyword evidence="2" id="KW-0812">Transmembrane</keyword>
<dbReference type="HOGENOM" id="CLU_663770_0_0_11"/>
<evidence type="ECO:0000313" key="4">
    <source>
        <dbReference type="Proteomes" id="UP000007967"/>
    </source>
</evidence>
<keyword evidence="2" id="KW-0472">Membrane</keyword>
<accession>D2Q2C1</accession>
<dbReference type="eggNOG" id="ENOG50337GP">
    <property type="taxonomic scope" value="Bacteria"/>
</dbReference>
<evidence type="ECO:0000256" key="2">
    <source>
        <dbReference type="SAM" id="Phobius"/>
    </source>
</evidence>
<dbReference type="STRING" id="479435.Kfla_6826"/>
<feature type="transmembrane region" description="Helical" evidence="2">
    <location>
        <begin position="29"/>
        <end position="48"/>
    </location>
</feature>
<organism evidence="3 4">
    <name type="scientific">Kribbella flavida (strain DSM 17836 / JCM 10339 / NBRC 14399)</name>
    <dbReference type="NCBI Taxonomy" id="479435"/>
    <lineage>
        <taxon>Bacteria</taxon>
        <taxon>Bacillati</taxon>
        <taxon>Actinomycetota</taxon>
        <taxon>Actinomycetes</taxon>
        <taxon>Propionibacteriales</taxon>
        <taxon>Kribbellaceae</taxon>
        <taxon>Kribbella</taxon>
    </lineage>
</organism>
<proteinExistence type="predicted"/>
<feature type="transmembrane region" description="Helical" evidence="2">
    <location>
        <begin position="60"/>
        <end position="82"/>
    </location>
</feature>
<gene>
    <name evidence="3" type="ordered locus">Kfla_6826</name>
</gene>
<dbReference type="AlphaFoldDB" id="D2Q2C1"/>
<evidence type="ECO:0000256" key="1">
    <source>
        <dbReference type="SAM" id="MobiDB-lite"/>
    </source>
</evidence>
<keyword evidence="2" id="KW-1133">Transmembrane helix</keyword>
<sequence length="464" mass="51165">MAMYQPPIPRPKRRNAVLRLYDGPLYRDWAFWLTVANVALPIVSLPASEVPSSSPLWVDIPLGIVLFGGTFGVLPAWLRLLFRRWRWRRAQRSQQEVRPDAPGRPTHGTAPLVQPAPRSTAPHRLQDALELPADRAHHGPQVPEFPWHVAPTVPQVMPVAQVTVPPGAAHSSGSSDAFSAARRSLPHPIARAVRIVQQAHTPRDEYEAVIDAGETLAIVISVTAAALLKDHARTGSGSDTALLAEPALARLKQAYVGSGAMFGTWTNWLASLNALVTAHPALIPGFREALESRPDEPSVVDHLNVLRNERNRAAHGDKPHTRQEATLRLATLRPHLEGALHRARFLEDVPWLLTVSSSYQPRTDNFAVVTRRVMGDHPDFEKQTFTWSRPVADEMFYVLGPSGPLSLSPFVASRFCGHCRQLEVCYAYKTGKRQGPATFKSFDSGHDIPADELGDDLRGLPGRD</sequence>